<dbReference type="PANTHER" id="PTHR10605:SF56">
    <property type="entry name" value="BIFUNCTIONAL HEPARAN SULFATE N-DEACETYLASE_N-SULFOTRANSFERASE"/>
    <property type="match status" value="1"/>
</dbReference>
<dbReference type="RefSeq" id="WP_131578032.1">
    <property type="nucleotide sequence ID" value="NZ_CBCSAJ010000081.1"/>
</dbReference>
<dbReference type="Proteomes" id="UP001597302">
    <property type="component" value="Unassembled WGS sequence"/>
</dbReference>
<keyword evidence="3" id="KW-1185">Reference proteome</keyword>
<keyword evidence="1 2" id="KW-0808">Transferase</keyword>
<dbReference type="GO" id="GO:0016740">
    <property type="term" value="F:transferase activity"/>
    <property type="evidence" value="ECO:0007669"/>
    <property type="project" value="UniProtKB-KW"/>
</dbReference>
<dbReference type="SUPFAM" id="SSF52540">
    <property type="entry name" value="P-loop containing nucleoside triphosphate hydrolases"/>
    <property type="match status" value="1"/>
</dbReference>
<gene>
    <name evidence="2" type="ORF">ACFQ5P_00645</name>
</gene>
<proteinExistence type="predicted"/>
<evidence type="ECO:0000256" key="1">
    <source>
        <dbReference type="ARBA" id="ARBA00022679"/>
    </source>
</evidence>
<evidence type="ECO:0000313" key="2">
    <source>
        <dbReference type="EMBL" id="MFD1479791.1"/>
    </source>
</evidence>
<dbReference type="InterPro" id="IPR037359">
    <property type="entry name" value="NST/OST"/>
</dbReference>
<dbReference type="InterPro" id="IPR027417">
    <property type="entry name" value="P-loop_NTPase"/>
</dbReference>
<comment type="caution">
    <text evidence="2">The sequence shown here is derived from an EMBL/GenBank/DDBJ whole genome shotgun (WGS) entry which is preliminary data.</text>
</comment>
<name>A0ABW4DSH2_9RHOB</name>
<protein>
    <submittedName>
        <fullName evidence="2">Sulfotransferase family protein</fullName>
        <ecNumber evidence="2">2.8.2.-</ecNumber>
    </submittedName>
</protein>
<evidence type="ECO:0000313" key="3">
    <source>
        <dbReference type="Proteomes" id="UP001597302"/>
    </source>
</evidence>
<dbReference type="PANTHER" id="PTHR10605">
    <property type="entry name" value="HEPARAN SULFATE SULFOTRANSFERASE"/>
    <property type="match status" value="1"/>
</dbReference>
<dbReference type="EC" id="2.8.2.-" evidence="2"/>
<reference evidence="3" key="1">
    <citation type="journal article" date="2019" name="Int. J. Syst. Evol. Microbiol.">
        <title>The Global Catalogue of Microorganisms (GCM) 10K type strain sequencing project: providing services to taxonomists for standard genome sequencing and annotation.</title>
        <authorList>
            <consortium name="The Broad Institute Genomics Platform"/>
            <consortium name="The Broad Institute Genome Sequencing Center for Infectious Disease"/>
            <person name="Wu L."/>
            <person name="Ma J."/>
        </authorList>
    </citation>
    <scope>NUCLEOTIDE SEQUENCE [LARGE SCALE GENOMIC DNA]</scope>
    <source>
        <strain evidence="3">CCM 8875</strain>
    </source>
</reference>
<dbReference type="Pfam" id="PF13469">
    <property type="entry name" value="Sulfotransfer_3"/>
    <property type="match status" value="1"/>
</dbReference>
<dbReference type="Gene3D" id="3.40.50.300">
    <property type="entry name" value="P-loop containing nucleotide triphosphate hydrolases"/>
    <property type="match status" value="1"/>
</dbReference>
<organism evidence="2 3">
    <name type="scientific">Paracoccus nototheniae</name>
    <dbReference type="NCBI Taxonomy" id="2489002"/>
    <lineage>
        <taxon>Bacteria</taxon>
        <taxon>Pseudomonadati</taxon>
        <taxon>Pseudomonadota</taxon>
        <taxon>Alphaproteobacteria</taxon>
        <taxon>Rhodobacterales</taxon>
        <taxon>Paracoccaceae</taxon>
        <taxon>Paracoccus</taxon>
    </lineage>
</organism>
<dbReference type="EMBL" id="JBHTOQ010000003">
    <property type="protein sequence ID" value="MFD1479791.1"/>
    <property type="molecule type" value="Genomic_DNA"/>
</dbReference>
<accession>A0ABW4DSH2</accession>
<sequence>MISGEHSAEAAETGDDAAARLLTTLAVSPAFDPMGQPRKPGALCIGAQKAGTSWLAQMLGQHPQVWIPPFKEVQYFNHLHIPEHRHWIAWHYRNKPQEIRQRHKMRKVDLAPELDDYLKSVTSGKMFHNQWYKRIFAPAPAHAMPMDFTPEYSGLPDEGVQAVRNFLPKARVIYLIRHPVDRAISQLRMNLRREKRTPETMDDWLAEVANPVLDERGDYATYLPRWLARYPDMLVIPFGQIASAPHEVMDAVEAHLGIGPCFYGNLTQKVFANPSGLMPPPQAVAALEERLAPQVAAIRDLLGTDFVAQIR</sequence>